<dbReference type="GO" id="GO:0006298">
    <property type="term" value="P:mismatch repair"/>
    <property type="evidence" value="ECO:0007669"/>
    <property type="project" value="TreeGrafter"/>
</dbReference>
<evidence type="ECO:0000256" key="6">
    <source>
        <dbReference type="ARBA" id="ARBA00022023"/>
    </source>
</evidence>
<dbReference type="InterPro" id="IPR003265">
    <property type="entry name" value="HhH-GPD_domain"/>
</dbReference>
<dbReference type="Proteomes" id="UP000541058">
    <property type="component" value="Unassembled WGS sequence"/>
</dbReference>
<keyword evidence="7" id="KW-0004">4Fe-4S</keyword>
<keyword evidence="14" id="KW-0326">Glycosidase</keyword>
<keyword evidence="11" id="KW-0408">Iron</keyword>
<protein>
    <recommendedName>
        <fullName evidence="6">Adenine DNA glycosylase</fullName>
        <ecNumber evidence="5">3.2.2.31</ecNumber>
    </recommendedName>
</protein>
<dbReference type="InterPro" id="IPR044298">
    <property type="entry name" value="MIG/MutY"/>
</dbReference>
<dbReference type="GO" id="GO:0000701">
    <property type="term" value="F:purine-specific mismatch base pair DNA N-glycosylase activity"/>
    <property type="evidence" value="ECO:0007669"/>
    <property type="project" value="UniProtKB-EC"/>
</dbReference>
<evidence type="ECO:0000256" key="12">
    <source>
        <dbReference type="ARBA" id="ARBA00023014"/>
    </source>
</evidence>
<proteinExistence type="inferred from homology"/>
<reference evidence="15 16" key="1">
    <citation type="journal article" date="2020" name="Biotechnol. Biofuels">
        <title>New insights from the biogas microbiome by comprehensive genome-resolved metagenomics of nearly 1600 species originating from multiple anaerobic digesters.</title>
        <authorList>
            <person name="Campanaro S."/>
            <person name="Treu L."/>
            <person name="Rodriguez-R L.M."/>
            <person name="Kovalovszki A."/>
            <person name="Ziels R.M."/>
            <person name="Maus I."/>
            <person name="Zhu X."/>
            <person name="Kougias P.G."/>
            <person name="Basile A."/>
            <person name="Luo G."/>
            <person name="Schluter A."/>
            <person name="Konstantinidis K.T."/>
            <person name="Angelidaki I."/>
        </authorList>
    </citation>
    <scope>NUCLEOTIDE SEQUENCE [LARGE SCALE GENOMIC DNA]</scope>
    <source>
        <strain evidence="15">AS23ysBPME_34</strain>
    </source>
</reference>
<dbReference type="Gene3D" id="3.90.79.10">
    <property type="entry name" value="Nucleoside Triphosphate Pyrophosphohydrolase"/>
    <property type="match status" value="1"/>
</dbReference>
<dbReference type="GO" id="GO:0034039">
    <property type="term" value="F:8-oxo-7,8-dihydroguanine DNA N-glycosylase activity"/>
    <property type="evidence" value="ECO:0007669"/>
    <property type="project" value="TreeGrafter"/>
</dbReference>
<comment type="function">
    <text evidence="3">Adenine glycosylase active on G-A mispairs. MutY also corrects error-prone DNA synthesis past GO lesions which are due to the oxidatively damaged form of guanine: 7,8-dihydro-8-oxoguanine (8-oxo-dGTP).</text>
</comment>
<keyword evidence="13" id="KW-0234">DNA repair</keyword>
<dbReference type="GO" id="GO:0006284">
    <property type="term" value="P:base-excision repair"/>
    <property type="evidence" value="ECO:0007669"/>
    <property type="project" value="InterPro"/>
</dbReference>
<dbReference type="Gene3D" id="1.10.1670.10">
    <property type="entry name" value="Helix-hairpin-Helix base-excision DNA repair enzymes (C-terminal)"/>
    <property type="match status" value="1"/>
</dbReference>
<dbReference type="Pfam" id="PF00730">
    <property type="entry name" value="HhH-GPD"/>
    <property type="match status" value="1"/>
</dbReference>
<dbReference type="SMART" id="SM00478">
    <property type="entry name" value="ENDO3c"/>
    <property type="match status" value="1"/>
</dbReference>
<dbReference type="InterPro" id="IPR005760">
    <property type="entry name" value="A/G_AdeGlyc_MutY"/>
</dbReference>
<evidence type="ECO:0000256" key="10">
    <source>
        <dbReference type="ARBA" id="ARBA00022801"/>
    </source>
</evidence>
<comment type="caution">
    <text evidence="15">The sequence shown here is derived from an EMBL/GenBank/DDBJ whole genome shotgun (WGS) entry which is preliminary data.</text>
</comment>
<dbReference type="GO" id="GO:0035485">
    <property type="term" value="F:adenine/guanine mispair binding"/>
    <property type="evidence" value="ECO:0007669"/>
    <property type="project" value="TreeGrafter"/>
</dbReference>
<sequence>MTQVLAKYGWDDQKVKGFRAALLDWYDQNKRDLPWRRTRNPYYIWISEIMLQQTQVATVIPYFERFIKALPTIEALANVDEQELLLLWQGLGYYSRARNLKVAAQQIMEHHQGQMPQTMPELLKLKGIGPYTAAAIGSMAFDLVEPAIDGNLLRVTARIFELDADISKPSSRKIFAEILYELIDPERPGDFNQAMMDLGATVMTPTNYYPEDSPVKAYDQSFINETAALYPVKKKKIKNTKHQMLAYRIQDLKGSVLYRQHTADELLTGLWHYPIFEYDIVLDSATEDELLTPLEDYFKQLGLGALKLKLMMNPSQMIVALPKVKHVFSHRTWNLQVVPVQLEDDLQALIAGSLGLTTTASDQEHPISTLQQKLQARWEGVNR</sequence>
<dbReference type="PANTHER" id="PTHR42944">
    <property type="entry name" value="ADENINE DNA GLYCOSYLASE"/>
    <property type="match status" value="1"/>
</dbReference>
<dbReference type="InterPro" id="IPR015797">
    <property type="entry name" value="NUDIX_hydrolase-like_dom_sf"/>
</dbReference>
<dbReference type="InterPro" id="IPR011257">
    <property type="entry name" value="DNA_glycosylase"/>
</dbReference>
<dbReference type="GO" id="GO:0046872">
    <property type="term" value="F:metal ion binding"/>
    <property type="evidence" value="ECO:0007669"/>
    <property type="project" value="UniProtKB-KW"/>
</dbReference>
<comment type="similarity">
    <text evidence="4">Belongs to the Nth/MutY family.</text>
</comment>
<dbReference type="CDD" id="cd00056">
    <property type="entry name" value="ENDO3c"/>
    <property type="match status" value="1"/>
</dbReference>
<dbReference type="SUPFAM" id="SSF48150">
    <property type="entry name" value="DNA-glycosylase"/>
    <property type="match status" value="1"/>
</dbReference>
<evidence type="ECO:0000256" key="2">
    <source>
        <dbReference type="ARBA" id="ARBA00001966"/>
    </source>
</evidence>
<dbReference type="FunFam" id="1.10.340.30:FF:000002">
    <property type="entry name" value="Adenine DNA glycosylase"/>
    <property type="match status" value="1"/>
</dbReference>
<dbReference type="Gene3D" id="1.10.340.30">
    <property type="entry name" value="Hypothetical protein, domain 2"/>
    <property type="match status" value="1"/>
</dbReference>
<dbReference type="EC" id="3.2.2.31" evidence="5"/>
<dbReference type="InterPro" id="IPR023170">
    <property type="entry name" value="HhH_base_excis_C"/>
</dbReference>
<dbReference type="RefSeq" id="WP_276649202.1">
    <property type="nucleotide sequence ID" value="NZ_JAAYSM010000287.1"/>
</dbReference>
<dbReference type="Pfam" id="PF00633">
    <property type="entry name" value="HHH"/>
    <property type="match status" value="1"/>
</dbReference>
<accession>A0A7X8H0I4</accession>
<evidence type="ECO:0000313" key="16">
    <source>
        <dbReference type="Proteomes" id="UP000541058"/>
    </source>
</evidence>
<dbReference type="EMBL" id="JAAYSM010000287">
    <property type="protein sequence ID" value="NLJ18879.1"/>
    <property type="molecule type" value="Genomic_DNA"/>
</dbReference>
<evidence type="ECO:0000256" key="14">
    <source>
        <dbReference type="ARBA" id="ARBA00023295"/>
    </source>
</evidence>
<evidence type="ECO:0000256" key="4">
    <source>
        <dbReference type="ARBA" id="ARBA00008343"/>
    </source>
</evidence>
<evidence type="ECO:0000256" key="13">
    <source>
        <dbReference type="ARBA" id="ARBA00023204"/>
    </source>
</evidence>
<dbReference type="GO" id="GO:0032357">
    <property type="term" value="F:oxidized purine DNA binding"/>
    <property type="evidence" value="ECO:0007669"/>
    <property type="project" value="TreeGrafter"/>
</dbReference>
<evidence type="ECO:0000256" key="5">
    <source>
        <dbReference type="ARBA" id="ARBA00012045"/>
    </source>
</evidence>
<evidence type="ECO:0000256" key="7">
    <source>
        <dbReference type="ARBA" id="ARBA00022485"/>
    </source>
</evidence>
<comment type="cofactor">
    <cofactor evidence="2">
        <name>[4Fe-4S] cluster</name>
        <dbReference type="ChEBI" id="CHEBI:49883"/>
    </cofactor>
</comment>
<keyword evidence="8" id="KW-0479">Metal-binding</keyword>
<dbReference type="PANTHER" id="PTHR42944:SF1">
    <property type="entry name" value="ADENINE DNA GLYCOSYLASE"/>
    <property type="match status" value="1"/>
</dbReference>
<evidence type="ECO:0000256" key="3">
    <source>
        <dbReference type="ARBA" id="ARBA00002933"/>
    </source>
</evidence>
<evidence type="ECO:0000256" key="1">
    <source>
        <dbReference type="ARBA" id="ARBA00000843"/>
    </source>
</evidence>
<keyword evidence="10" id="KW-0378">Hydrolase</keyword>
<dbReference type="AlphaFoldDB" id="A0A7X8H0I4"/>
<keyword evidence="12" id="KW-0411">Iron-sulfur</keyword>
<comment type="catalytic activity">
    <reaction evidence="1">
        <text>Hydrolyzes free adenine bases from 7,8-dihydro-8-oxoguanine:adenine mismatched double-stranded DNA, leaving an apurinic site.</text>
        <dbReference type="EC" id="3.2.2.31"/>
    </reaction>
</comment>
<dbReference type="NCBIfam" id="TIGR01084">
    <property type="entry name" value="mutY"/>
    <property type="match status" value="1"/>
</dbReference>
<keyword evidence="9" id="KW-0227">DNA damage</keyword>
<evidence type="ECO:0000256" key="8">
    <source>
        <dbReference type="ARBA" id="ARBA00022723"/>
    </source>
</evidence>
<dbReference type="SUPFAM" id="SSF55811">
    <property type="entry name" value="Nudix"/>
    <property type="match status" value="1"/>
</dbReference>
<name>A0A7X8H0I4_9LACT</name>
<organism evidence="15 16">
    <name type="scientific">Globicatella sulfidifaciens</name>
    <dbReference type="NCBI Taxonomy" id="136093"/>
    <lineage>
        <taxon>Bacteria</taxon>
        <taxon>Bacillati</taxon>
        <taxon>Bacillota</taxon>
        <taxon>Bacilli</taxon>
        <taxon>Lactobacillales</taxon>
        <taxon>Aerococcaceae</taxon>
        <taxon>Globicatella</taxon>
    </lineage>
</organism>
<dbReference type="InterPro" id="IPR000445">
    <property type="entry name" value="HhH_motif"/>
</dbReference>
<gene>
    <name evidence="15" type="primary">mutY</name>
    <name evidence="15" type="ORF">GX355_08450</name>
</gene>
<evidence type="ECO:0000256" key="9">
    <source>
        <dbReference type="ARBA" id="ARBA00022763"/>
    </source>
</evidence>
<evidence type="ECO:0000256" key="11">
    <source>
        <dbReference type="ARBA" id="ARBA00023004"/>
    </source>
</evidence>
<evidence type="ECO:0000313" key="15">
    <source>
        <dbReference type="EMBL" id="NLJ18879.1"/>
    </source>
</evidence>
<dbReference type="GO" id="GO:0051539">
    <property type="term" value="F:4 iron, 4 sulfur cluster binding"/>
    <property type="evidence" value="ECO:0007669"/>
    <property type="project" value="UniProtKB-KW"/>
</dbReference>